<keyword evidence="2" id="KW-1185">Reference proteome</keyword>
<accession>A0ACB8GCE3</accession>
<gene>
    <name evidence="1" type="primary">ASCC3_7</name>
    <name evidence="1" type="ORF">K3G42_029491</name>
</gene>
<sequence>MLIQGRWKHESTLLTIPNMEYHHLYLFRKWSHGKRKSSYQGPIECLPELIAACDGKENIFASIVDQDLHAAHIKQEHQLVTTVHICKQHKMNCTITFKKEKPLVQFQAWHFLSHLPVIEVTMIIKGCWNDAVHEQSEVLVPLFAMGTRDDKKWIKLHADQEYVLQINLQRLPFGLTKTKQDSKAVAPRFPKSKDEGWFLIMGEVDKKELIALKRVGYVRNRNTTSVAFYTPEAPGKYIYTLYLMSDSYLGMDQQYDIYLNILPTSTSAQVNTEISDALNNSQIVLK</sequence>
<name>A0ACB8GCE3_9SAUR</name>
<proteinExistence type="predicted"/>
<dbReference type="Proteomes" id="UP000827872">
    <property type="component" value="Linkage Group LG01"/>
</dbReference>
<dbReference type="EMBL" id="CM037614">
    <property type="protein sequence ID" value="KAH8017428.1"/>
    <property type="molecule type" value="Genomic_DNA"/>
</dbReference>
<evidence type="ECO:0000313" key="1">
    <source>
        <dbReference type="EMBL" id="KAH8017428.1"/>
    </source>
</evidence>
<comment type="caution">
    <text evidence="1">The sequence shown here is derived from an EMBL/GenBank/DDBJ whole genome shotgun (WGS) entry which is preliminary data.</text>
</comment>
<organism evidence="1 2">
    <name type="scientific">Sphaerodactylus townsendi</name>
    <dbReference type="NCBI Taxonomy" id="933632"/>
    <lineage>
        <taxon>Eukaryota</taxon>
        <taxon>Metazoa</taxon>
        <taxon>Chordata</taxon>
        <taxon>Craniata</taxon>
        <taxon>Vertebrata</taxon>
        <taxon>Euteleostomi</taxon>
        <taxon>Lepidosauria</taxon>
        <taxon>Squamata</taxon>
        <taxon>Bifurcata</taxon>
        <taxon>Gekkota</taxon>
        <taxon>Sphaerodactylidae</taxon>
        <taxon>Sphaerodactylus</taxon>
    </lineage>
</organism>
<reference evidence="1" key="1">
    <citation type="submission" date="2021-08" db="EMBL/GenBank/DDBJ databases">
        <title>The first chromosome-level gecko genome reveals the dynamic sex chromosomes of Neotropical dwarf geckos (Sphaerodactylidae: Sphaerodactylus).</title>
        <authorList>
            <person name="Pinto B.J."/>
            <person name="Keating S.E."/>
            <person name="Gamble T."/>
        </authorList>
    </citation>
    <scope>NUCLEOTIDE SEQUENCE</scope>
    <source>
        <strain evidence="1">TG3544</strain>
    </source>
</reference>
<evidence type="ECO:0000313" key="2">
    <source>
        <dbReference type="Proteomes" id="UP000827872"/>
    </source>
</evidence>
<protein>
    <submittedName>
        <fullName evidence="1">Activating signal cointegrator 1 complex subunit</fullName>
    </submittedName>
</protein>